<dbReference type="EMBL" id="JAHZSS010000024">
    <property type="protein sequence ID" value="MBW8192530.1"/>
    <property type="molecule type" value="Genomic_DNA"/>
</dbReference>
<dbReference type="Proteomes" id="UP001166251">
    <property type="component" value="Unassembled WGS sequence"/>
</dbReference>
<evidence type="ECO:0000256" key="3">
    <source>
        <dbReference type="ARBA" id="ARBA00022723"/>
    </source>
</evidence>
<dbReference type="InterPro" id="IPR002323">
    <property type="entry name" value="Cyt_CIE"/>
</dbReference>
<dbReference type="PRINTS" id="PR00607">
    <property type="entry name" value="CYTCHROMECIE"/>
</dbReference>
<feature type="signal peptide" evidence="7">
    <location>
        <begin position="1"/>
        <end position="27"/>
    </location>
</feature>
<keyword evidence="3 6" id="KW-0479">Metal-binding</keyword>
<dbReference type="PROSITE" id="PS51257">
    <property type="entry name" value="PROKAR_LIPOPROTEIN"/>
    <property type="match status" value="1"/>
</dbReference>
<accession>A0ABS7EJY5</accession>
<keyword evidence="10" id="KW-1185">Reference proteome</keyword>
<evidence type="ECO:0000256" key="5">
    <source>
        <dbReference type="ARBA" id="ARBA00023004"/>
    </source>
</evidence>
<comment type="caution">
    <text evidence="9">The sequence shown here is derived from an EMBL/GenBank/DDBJ whole genome shotgun (WGS) entry which is preliminary data.</text>
</comment>
<reference evidence="9" key="1">
    <citation type="submission" date="2021-07" db="EMBL/GenBank/DDBJ databases">
        <title>Neiella marina sp. nov., isolated from the intestinal content of sea cucumber Apostichopus japonicus.</title>
        <authorList>
            <person name="Bai X."/>
        </authorList>
    </citation>
    <scope>NUCLEOTIDE SEQUENCE</scope>
    <source>
        <strain evidence="9">126</strain>
    </source>
</reference>
<keyword evidence="7" id="KW-0732">Signal</keyword>
<evidence type="ECO:0000313" key="10">
    <source>
        <dbReference type="Proteomes" id="UP001166251"/>
    </source>
</evidence>
<evidence type="ECO:0000259" key="8">
    <source>
        <dbReference type="PROSITE" id="PS51007"/>
    </source>
</evidence>
<evidence type="ECO:0000256" key="2">
    <source>
        <dbReference type="ARBA" id="ARBA00022617"/>
    </source>
</evidence>
<dbReference type="PROSITE" id="PS51007">
    <property type="entry name" value="CYTC"/>
    <property type="match status" value="1"/>
</dbReference>
<evidence type="ECO:0000256" key="6">
    <source>
        <dbReference type="PROSITE-ProRule" id="PRU00433"/>
    </source>
</evidence>
<dbReference type="PANTHER" id="PTHR40942">
    <property type="match status" value="1"/>
</dbReference>
<proteinExistence type="predicted"/>
<keyword evidence="1" id="KW-0813">Transport</keyword>
<protein>
    <submittedName>
        <fullName evidence="9">C-type cytochrome</fullName>
    </submittedName>
</protein>
<dbReference type="Pfam" id="PF13442">
    <property type="entry name" value="Cytochrome_CBB3"/>
    <property type="match status" value="1"/>
</dbReference>
<sequence length="115" mass="12007">MTRNAKPKALRPFAAYATALAAVALLAACSEKPPEPSAGELVFKGTCKVCHAQGINGAPIVGNKKMWGPRLEQGIPTLVEHASNGYGLMPAKGGNTELTTEQITAAVEYMVGQVQ</sequence>
<dbReference type="InterPro" id="IPR009056">
    <property type="entry name" value="Cyt_c-like_dom"/>
</dbReference>
<evidence type="ECO:0000313" key="9">
    <source>
        <dbReference type="EMBL" id="MBW8192530.1"/>
    </source>
</evidence>
<name>A0ABS7EJY5_9GAMM</name>
<keyword evidence="2 6" id="KW-0349">Heme</keyword>
<evidence type="ECO:0000256" key="4">
    <source>
        <dbReference type="ARBA" id="ARBA00022982"/>
    </source>
</evidence>
<dbReference type="InterPro" id="IPR036909">
    <property type="entry name" value="Cyt_c-like_dom_sf"/>
</dbReference>
<evidence type="ECO:0000256" key="7">
    <source>
        <dbReference type="SAM" id="SignalP"/>
    </source>
</evidence>
<keyword evidence="5 6" id="KW-0408">Iron</keyword>
<gene>
    <name evidence="9" type="ORF">K0504_15935</name>
</gene>
<evidence type="ECO:0000256" key="1">
    <source>
        <dbReference type="ARBA" id="ARBA00022448"/>
    </source>
</evidence>
<dbReference type="PANTHER" id="PTHR40942:SF4">
    <property type="entry name" value="CYTOCHROME C5"/>
    <property type="match status" value="1"/>
</dbReference>
<feature type="domain" description="Cytochrome c" evidence="8">
    <location>
        <begin position="34"/>
        <end position="114"/>
    </location>
</feature>
<feature type="chain" id="PRO_5047528298" evidence="7">
    <location>
        <begin position="28"/>
        <end position="115"/>
    </location>
</feature>
<dbReference type="SUPFAM" id="SSF46626">
    <property type="entry name" value="Cytochrome c"/>
    <property type="match status" value="1"/>
</dbReference>
<dbReference type="Gene3D" id="1.10.760.10">
    <property type="entry name" value="Cytochrome c-like domain"/>
    <property type="match status" value="1"/>
</dbReference>
<organism evidence="9 10">
    <name type="scientific">Neiella holothuriorum</name>
    <dbReference type="NCBI Taxonomy" id="2870530"/>
    <lineage>
        <taxon>Bacteria</taxon>
        <taxon>Pseudomonadati</taxon>
        <taxon>Pseudomonadota</taxon>
        <taxon>Gammaproteobacteria</taxon>
        <taxon>Alteromonadales</taxon>
        <taxon>Echinimonadaceae</taxon>
        <taxon>Neiella</taxon>
    </lineage>
</organism>
<keyword evidence="4" id="KW-0249">Electron transport</keyword>